<dbReference type="InterPro" id="IPR003795">
    <property type="entry name" value="DUF192"/>
</dbReference>
<organism evidence="1 2">
    <name type="scientific">Anaeromyxobacter paludicola</name>
    <dbReference type="NCBI Taxonomy" id="2918171"/>
    <lineage>
        <taxon>Bacteria</taxon>
        <taxon>Pseudomonadati</taxon>
        <taxon>Myxococcota</taxon>
        <taxon>Myxococcia</taxon>
        <taxon>Myxococcales</taxon>
        <taxon>Cystobacterineae</taxon>
        <taxon>Anaeromyxobacteraceae</taxon>
        <taxon>Anaeromyxobacter</taxon>
    </lineage>
</organism>
<sequence>MSHTSLLRPSWPALLQRLLAAAAVLLALGGCHRQAVTYAKSEAGVAAPRPFAVFEGPSGRSSRVDLEVARTLEERNRGLMFRERLDANAGMLFVFESEDQHSFWMKNTYIPLDLVFIDEMGEITGVVEEAEPHSLAPMSGGPSRYVIEVNGGWCEAHGVRTGDRVRLENLPPVPAGAEEE</sequence>
<dbReference type="InterPro" id="IPR038695">
    <property type="entry name" value="Saro_0823-like_sf"/>
</dbReference>
<gene>
    <name evidence="1" type="ORF">AMPC_04710</name>
</gene>
<dbReference type="EMBL" id="AP025592">
    <property type="protein sequence ID" value="BDG07358.1"/>
    <property type="molecule type" value="Genomic_DNA"/>
</dbReference>
<evidence type="ECO:0008006" key="3">
    <source>
        <dbReference type="Google" id="ProtNLM"/>
    </source>
</evidence>
<keyword evidence="2" id="KW-1185">Reference proteome</keyword>
<proteinExistence type="predicted"/>
<dbReference type="Pfam" id="PF02643">
    <property type="entry name" value="DUF192"/>
    <property type="match status" value="1"/>
</dbReference>
<protein>
    <recommendedName>
        <fullName evidence="3">DUF192 domain-containing protein</fullName>
    </recommendedName>
</protein>
<dbReference type="PANTHER" id="PTHR37953:SF1">
    <property type="entry name" value="UPF0127 PROTEIN MJ1496"/>
    <property type="match status" value="1"/>
</dbReference>
<evidence type="ECO:0000313" key="1">
    <source>
        <dbReference type="EMBL" id="BDG07358.1"/>
    </source>
</evidence>
<reference evidence="2" key="1">
    <citation type="journal article" date="2022" name="Int. J. Syst. Evol. Microbiol.">
        <title>Anaeromyxobacter oryzae sp. nov., Anaeromyxobacter diazotrophicus sp. nov. and Anaeromyxobacter paludicola sp. nov., isolated from paddy soils.</title>
        <authorList>
            <person name="Itoh H."/>
            <person name="Xu Z."/>
            <person name="Mise K."/>
            <person name="Masuda Y."/>
            <person name="Ushijima N."/>
            <person name="Hayakawa C."/>
            <person name="Shiratori Y."/>
            <person name="Senoo K."/>
        </authorList>
    </citation>
    <scope>NUCLEOTIDE SEQUENCE [LARGE SCALE GENOMIC DNA]</scope>
    <source>
        <strain evidence="2">Red630</strain>
    </source>
</reference>
<evidence type="ECO:0000313" key="2">
    <source>
        <dbReference type="Proteomes" id="UP001162734"/>
    </source>
</evidence>
<accession>A0ABN6N2G1</accession>
<dbReference type="Gene3D" id="2.60.120.1140">
    <property type="entry name" value="Protein of unknown function DUF192"/>
    <property type="match status" value="1"/>
</dbReference>
<dbReference type="Proteomes" id="UP001162734">
    <property type="component" value="Chromosome"/>
</dbReference>
<dbReference type="RefSeq" id="WP_248344039.1">
    <property type="nucleotide sequence ID" value="NZ_AP025592.1"/>
</dbReference>
<name>A0ABN6N2G1_9BACT</name>
<dbReference type="PANTHER" id="PTHR37953">
    <property type="entry name" value="UPF0127 PROTEIN MJ1496"/>
    <property type="match status" value="1"/>
</dbReference>